<feature type="region of interest" description="Disordered" evidence="1">
    <location>
        <begin position="1"/>
        <end position="46"/>
    </location>
</feature>
<feature type="compositionally biased region" description="Basic and acidic residues" evidence="1">
    <location>
        <begin position="32"/>
        <end position="46"/>
    </location>
</feature>
<evidence type="ECO:0000313" key="2">
    <source>
        <dbReference type="EMBL" id="GAA4428822.1"/>
    </source>
</evidence>
<organism evidence="2 3">
    <name type="scientific">Acidovorax lacteus</name>
    <dbReference type="NCBI Taxonomy" id="1924988"/>
    <lineage>
        <taxon>Bacteria</taxon>
        <taxon>Pseudomonadati</taxon>
        <taxon>Pseudomonadota</taxon>
        <taxon>Betaproteobacteria</taxon>
        <taxon>Burkholderiales</taxon>
        <taxon>Comamonadaceae</taxon>
        <taxon>Acidovorax</taxon>
    </lineage>
</organism>
<feature type="compositionally biased region" description="Polar residues" evidence="1">
    <location>
        <begin position="22"/>
        <end position="31"/>
    </location>
</feature>
<sequence length="64" mass="6791">MALVVAGLPTASAAATDKPKSAKTSVKQSRSPAEETKAERDRRLYRECAGRPNAGACLGYTRKP</sequence>
<evidence type="ECO:0008006" key="4">
    <source>
        <dbReference type="Google" id="ProtNLM"/>
    </source>
</evidence>
<name>A0ABP8LI38_9BURK</name>
<reference evidence="3" key="1">
    <citation type="journal article" date="2019" name="Int. J. Syst. Evol. Microbiol.">
        <title>The Global Catalogue of Microorganisms (GCM) 10K type strain sequencing project: providing services to taxonomists for standard genome sequencing and annotation.</title>
        <authorList>
            <consortium name="The Broad Institute Genomics Platform"/>
            <consortium name="The Broad Institute Genome Sequencing Center for Infectious Disease"/>
            <person name="Wu L."/>
            <person name="Ma J."/>
        </authorList>
    </citation>
    <scope>NUCLEOTIDE SEQUENCE [LARGE SCALE GENOMIC DNA]</scope>
    <source>
        <strain evidence="3">JCM 31890</strain>
    </source>
</reference>
<dbReference type="RefSeq" id="WP_425549594.1">
    <property type="nucleotide sequence ID" value="NZ_BAABEX010000029.1"/>
</dbReference>
<evidence type="ECO:0000256" key="1">
    <source>
        <dbReference type="SAM" id="MobiDB-lite"/>
    </source>
</evidence>
<gene>
    <name evidence="2" type="ORF">GCM10023090_28120</name>
</gene>
<dbReference type="Proteomes" id="UP001501788">
    <property type="component" value="Unassembled WGS sequence"/>
</dbReference>
<evidence type="ECO:0000313" key="3">
    <source>
        <dbReference type="Proteomes" id="UP001501788"/>
    </source>
</evidence>
<comment type="caution">
    <text evidence="2">The sequence shown here is derived from an EMBL/GenBank/DDBJ whole genome shotgun (WGS) entry which is preliminary data.</text>
</comment>
<proteinExistence type="predicted"/>
<protein>
    <recommendedName>
        <fullName evidence="4">PsiF repeat-containing protein</fullName>
    </recommendedName>
</protein>
<keyword evidence="3" id="KW-1185">Reference proteome</keyword>
<accession>A0ABP8LI38</accession>
<dbReference type="EMBL" id="BAABEX010000029">
    <property type="protein sequence ID" value="GAA4428822.1"/>
    <property type="molecule type" value="Genomic_DNA"/>
</dbReference>